<evidence type="ECO:0000256" key="6">
    <source>
        <dbReference type="ARBA" id="ARBA00022692"/>
    </source>
</evidence>
<reference evidence="14" key="1">
    <citation type="journal article" date="2019" name="Int. J. Syst. Evol. Microbiol.">
        <title>The Global Catalogue of Microorganisms (GCM) 10K type strain sequencing project: providing services to taxonomists for standard genome sequencing and annotation.</title>
        <authorList>
            <consortium name="The Broad Institute Genomics Platform"/>
            <consortium name="The Broad Institute Genome Sequencing Center for Infectious Disease"/>
            <person name="Wu L."/>
            <person name="Ma J."/>
        </authorList>
    </citation>
    <scope>NUCLEOTIDE SEQUENCE [LARGE SCALE GENOMIC DNA]</scope>
    <source>
        <strain evidence="14">CGMCC 1.12989</strain>
    </source>
</reference>
<keyword evidence="4" id="KW-0488">Methylation</keyword>
<dbReference type="RefSeq" id="WP_379538535.1">
    <property type="nucleotide sequence ID" value="NZ_JBHSDR010000006.1"/>
</dbReference>
<dbReference type="Gene3D" id="3.55.40.10">
    <property type="entry name" value="minor pseudopilin epsh domain"/>
    <property type="match status" value="1"/>
</dbReference>
<keyword evidence="14" id="KW-1185">Reference proteome</keyword>
<dbReference type="PROSITE" id="PS00409">
    <property type="entry name" value="PROKAR_NTER_METHYL"/>
    <property type="match status" value="1"/>
</dbReference>
<evidence type="ECO:0000313" key="13">
    <source>
        <dbReference type="EMBL" id="MFC4295046.1"/>
    </source>
</evidence>
<evidence type="ECO:0000256" key="7">
    <source>
        <dbReference type="ARBA" id="ARBA00022989"/>
    </source>
</evidence>
<comment type="subcellular location">
    <subcellularLocation>
        <location evidence="1">Cell inner membrane</location>
        <topology evidence="1">Single-pass membrane protein</topology>
    </subcellularLocation>
</comment>
<dbReference type="EMBL" id="JBHSDR010000006">
    <property type="protein sequence ID" value="MFC4295046.1"/>
    <property type="molecule type" value="Genomic_DNA"/>
</dbReference>
<evidence type="ECO:0000256" key="1">
    <source>
        <dbReference type="ARBA" id="ARBA00004377"/>
    </source>
</evidence>
<dbReference type="InterPro" id="IPR045584">
    <property type="entry name" value="Pilin-like"/>
</dbReference>
<feature type="transmembrane region" description="Helical" evidence="11">
    <location>
        <begin position="20"/>
        <end position="42"/>
    </location>
</feature>
<dbReference type="Pfam" id="PF12019">
    <property type="entry name" value="GspH"/>
    <property type="match status" value="1"/>
</dbReference>
<protein>
    <recommendedName>
        <fullName evidence="2">Type II secretion system protein H</fullName>
    </recommendedName>
    <alternativeName>
        <fullName evidence="10">General secretion pathway protein H</fullName>
    </alternativeName>
</protein>
<keyword evidence="6 11" id="KW-0812">Transmembrane</keyword>
<dbReference type="NCBIfam" id="TIGR02532">
    <property type="entry name" value="IV_pilin_GFxxxE"/>
    <property type="match status" value="1"/>
</dbReference>
<evidence type="ECO:0000256" key="8">
    <source>
        <dbReference type="ARBA" id="ARBA00023136"/>
    </source>
</evidence>
<name>A0ABV8RRW6_9SPHN</name>
<sequence>MSTAMPSPASQPEAGLGESGFSLVELMVVLFVMGLLATVAVLSIPGDSRVLRDEAERFAARTVAARDEAISGGRPVALVVSGAGYYFERRGVQSWEPLDPQRFGIVDWKAGTRAALGGGTDAAQRQRVVFDPVGLSSTEARVMLSRGSGKLAVNIARDGTVALDGAR</sequence>
<evidence type="ECO:0000256" key="11">
    <source>
        <dbReference type="SAM" id="Phobius"/>
    </source>
</evidence>
<dbReference type="InterPro" id="IPR022346">
    <property type="entry name" value="T2SS_GspH"/>
</dbReference>
<proteinExistence type="inferred from homology"/>
<keyword evidence="8 11" id="KW-0472">Membrane</keyword>
<keyword evidence="3" id="KW-1003">Cell membrane</keyword>
<organism evidence="13 14">
    <name type="scientific">Novosphingobium tardum</name>
    <dbReference type="NCBI Taxonomy" id="1538021"/>
    <lineage>
        <taxon>Bacteria</taxon>
        <taxon>Pseudomonadati</taxon>
        <taxon>Pseudomonadota</taxon>
        <taxon>Alphaproteobacteria</taxon>
        <taxon>Sphingomonadales</taxon>
        <taxon>Sphingomonadaceae</taxon>
        <taxon>Novosphingobium</taxon>
    </lineage>
</organism>
<evidence type="ECO:0000256" key="9">
    <source>
        <dbReference type="ARBA" id="ARBA00025772"/>
    </source>
</evidence>
<gene>
    <name evidence="13" type="ORF">ACFO0A_08260</name>
</gene>
<evidence type="ECO:0000256" key="4">
    <source>
        <dbReference type="ARBA" id="ARBA00022481"/>
    </source>
</evidence>
<evidence type="ECO:0000256" key="3">
    <source>
        <dbReference type="ARBA" id="ARBA00022475"/>
    </source>
</evidence>
<comment type="similarity">
    <text evidence="9">Belongs to the GSP H family.</text>
</comment>
<feature type="domain" description="General secretion pathway GspH" evidence="12">
    <location>
        <begin position="54"/>
        <end position="159"/>
    </location>
</feature>
<evidence type="ECO:0000256" key="2">
    <source>
        <dbReference type="ARBA" id="ARBA00021549"/>
    </source>
</evidence>
<evidence type="ECO:0000313" key="14">
    <source>
        <dbReference type="Proteomes" id="UP001595828"/>
    </source>
</evidence>
<dbReference type="Pfam" id="PF07963">
    <property type="entry name" value="N_methyl"/>
    <property type="match status" value="1"/>
</dbReference>
<accession>A0ABV8RRW6</accession>
<comment type="caution">
    <text evidence="13">The sequence shown here is derived from an EMBL/GenBank/DDBJ whole genome shotgun (WGS) entry which is preliminary data.</text>
</comment>
<keyword evidence="5" id="KW-0997">Cell inner membrane</keyword>
<evidence type="ECO:0000256" key="5">
    <source>
        <dbReference type="ARBA" id="ARBA00022519"/>
    </source>
</evidence>
<evidence type="ECO:0000259" key="12">
    <source>
        <dbReference type="Pfam" id="PF12019"/>
    </source>
</evidence>
<dbReference type="SUPFAM" id="SSF54523">
    <property type="entry name" value="Pili subunits"/>
    <property type="match status" value="1"/>
</dbReference>
<evidence type="ECO:0000256" key="10">
    <source>
        <dbReference type="ARBA" id="ARBA00030775"/>
    </source>
</evidence>
<keyword evidence="7 11" id="KW-1133">Transmembrane helix</keyword>
<dbReference type="Proteomes" id="UP001595828">
    <property type="component" value="Unassembled WGS sequence"/>
</dbReference>
<dbReference type="InterPro" id="IPR012902">
    <property type="entry name" value="N_methyl_site"/>
</dbReference>